<dbReference type="Gene3D" id="2.60.120.430">
    <property type="entry name" value="Galactose-binding lectin"/>
    <property type="match status" value="4"/>
</dbReference>
<evidence type="ECO:0000256" key="12">
    <source>
        <dbReference type="PROSITE-ProRule" id="PRU10141"/>
    </source>
</evidence>
<evidence type="ECO:0000256" key="9">
    <source>
        <dbReference type="ARBA" id="ARBA00022989"/>
    </source>
</evidence>
<dbReference type="PROSITE" id="PS00108">
    <property type="entry name" value="PROTEIN_KINASE_ST"/>
    <property type="match status" value="2"/>
</dbReference>
<dbReference type="SUPFAM" id="SSF56112">
    <property type="entry name" value="Protein kinase-like (PK-like)"/>
    <property type="match status" value="2"/>
</dbReference>
<evidence type="ECO:0000256" key="1">
    <source>
        <dbReference type="ARBA" id="ARBA00004479"/>
    </source>
</evidence>
<dbReference type="GO" id="GO:0005524">
    <property type="term" value="F:ATP binding"/>
    <property type="evidence" value="ECO:0007669"/>
    <property type="project" value="UniProtKB-UniRule"/>
</dbReference>
<dbReference type="InterPro" id="IPR000719">
    <property type="entry name" value="Prot_kinase_dom"/>
</dbReference>
<dbReference type="InterPro" id="IPR001245">
    <property type="entry name" value="Ser-Thr/Tyr_kinase_cat_dom"/>
</dbReference>
<evidence type="ECO:0000256" key="8">
    <source>
        <dbReference type="ARBA" id="ARBA00022840"/>
    </source>
</evidence>
<keyword evidence="9" id="KW-1133">Transmembrane helix</keyword>
<evidence type="ECO:0000256" key="5">
    <source>
        <dbReference type="ARBA" id="ARBA00022729"/>
    </source>
</evidence>
<dbReference type="PANTHER" id="PTHR47989:SF62">
    <property type="entry name" value="OS05G0423500 PROTEIN"/>
    <property type="match status" value="1"/>
</dbReference>
<keyword evidence="15" id="KW-1185">Reference proteome</keyword>
<evidence type="ECO:0000256" key="3">
    <source>
        <dbReference type="ARBA" id="ARBA00022679"/>
    </source>
</evidence>
<dbReference type="InterPro" id="IPR011009">
    <property type="entry name" value="Kinase-like_dom_sf"/>
</dbReference>
<keyword evidence="8 12" id="KW-0067">ATP-binding</keyword>
<dbReference type="FunFam" id="2.60.120.430:FF:000003">
    <property type="entry name" value="FERONIA receptor-like kinase"/>
    <property type="match status" value="1"/>
</dbReference>
<keyword evidence="2" id="KW-0723">Serine/threonine-protein kinase</keyword>
<keyword evidence="10" id="KW-0472">Membrane</keyword>
<dbReference type="InterPro" id="IPR024788">
    <property type="entry name" value="Malectin-like_Carb-bd_dom"/>
</dbReference>
<evidence type="ECO:0000259" key="13">
    <source>
        <dbReference type="PROSITE" id="PS50011"/>
    </source>
</evidence>
<dbReference type="FunFam" id="1.10.510.10:FF:000084">
    <property type="entry name" value="Wall-associated receptor kinase 2"/>
    <property type="match status" value="1"/>
</dbReference>
<gene>
    <name evidence="14" type="ORF">G2W53_011622</name>
</gene>
<keyword evidence="4" id="KW-0812">Transmembrane</keyword>
<feature type="domain" description="Protein kinase" evidence="13">
    <location>
        <begin position="1243"/>
        <end position="1524"/>
    </location>
</feature>
<dbReference type="PANTHER" id="PTHR47989">
    <property type="entry name" value="OS01G0750732 PROTEIN"/>
    <property type="match status" value="1"/>
</dbReference>
<dbReference type="Pfam" id="PF12819">
    <property type="entry name" value="Malectin_like"/>
    <property type="match status" value="2"/>
</dbReference>
<comment type="subcellular location">
    <subcellularLocation>
        <location evidence="1">Membrane</location>
        <topology evidence="1">Single-pass type I membrane protein</topology>
    </subcellularLocation>
</comment>
<evidence type="ECO:0000313" key="14">
    <source>
        <dbReference type="EMBL" id="KAF7836763.1"/>
    </source>
</evidence>
<dbReference type="FunFam" id="2.60.120.430:FF:000001">
    <property type="entry name" value="Receptor-like protein kinase FERONIA"/>
    <property type="match status" value="1"/>
</dbReference>
<dbReference type="Gene3D" id="1.10.510.10">
    <property type="entry name" value="Transferase(Phosphotransferase) domain 1"/>
    <property type="match status" value="2"/>
</dbReference>
<organism evidence="14 15">
    <name type="scientific">Senna tora</name>
    <dbReference type="NCBI Taxonomy" id="362788"/>
    <lineage>
        <taxon>Eukaryota</taxon>
        <taxon>Viridiplantae</taxon>
        <taxon>Streptophyta</taxon>
        <taxon>Embryophyta</taxon>
        <taxon>Tracheophyta</taxon>
        <taxon>Spermatophyta</taxon>
        <taxon>Magnoliopsida</taxon>
        <taxon>eudicotyledons</taxon>
        <taxon>Gunneridae</taxon>
        <taxon>Pentapetalae</taxon>
        <taxon>rosids</taxon>
        <taxon>fabids</taxon>
        <taxon>Fabales</taxon>
        <taxon>Fabaceae</taxon>
        <taxon>Caesalpinioideae</taxon>
        <taxon>Cassia clade</taxon>
        <taxon>Senna</taxon>
    </lineage>
</organism>
<dbReference type="FunFam" id="1.10.510.10:FF:000252">
    <property type="entry name" value="Receptor-like protein kinase FERONIA"/>
    <property type="match status" value="1"/>
</dbReference>
<keyword evidence="5" id="KW-0732">Signal</keyword>
<dbReference type="Proteomes" id="UP000634136">
    <property type="component" value="Unassembled WGS sequence"/>
</dbReference>
<feature type="domain" description="Protein kinase" evidence="13">
    <location>
        <begin position="469"/>
        <end position="750"/>
    </location>
</feature>
<keyword evidence="6 12" id="KW-0547">Nucleotide-binding</keyword>
<keyword evidence="7 14" id="KW-0418">Kinase</keyword>
<dbReference type="InterPro" id="IPR008271">
    <property type="entry name" value="Ser/Thr_kinase_AS"/>
</dbReference>
<dbReference type="GO" id="GO:0004674">
    <property type="term" value="F:protein serine/threonine kinase activity"/>
    <property type="evidence" value="ECO:0007669"/>
    <property type="project" value="UniProtKB-KW"/>
</dbReference>
<evidence type="ECO:0000313" key="15">
    <source>
        <dbReference type="Proteomes" id="UP000634136"/>
    </source>
</evidence>
<feature type="binding site" evidence="12">
    <location>
        <position position="1272"/>
    </location>
    <ligand>
        <name>ATP</name>
        <dbReference type="ChEBI" id="CHEBI:30616"/>
    </ligand>
</feature>
<dbReference type="Gene3D" id="3.30.200.20">
    <property type="entry name" value="Phosphorylase Kinase, domain 1"/>
    <property type="match status" value="2"/>
</dbReference>
<evidence type="ECO:0000256" key="7">
    <source>
        <dbReference type="ARBA" id="ARBA00022777"/>
    </source>
</evidence>
<dbReference type="PROSITE" id="PS00107">
    <property type="entry name" value="PROTEIN_KINASE_ATP"/>
    <property type="match status" value="2"/>
</dbReference>
<dbReference type="FunFam" id="3.30.200.20:FF:000039">
    <property type="entry name" value="receptor-like protein kinase FERONIA"/>
    <property type="match status" value="2"/>
</dbReference>
<feature type="binding site" evidence="12">
    <location>
        <position position="498"/>
    </location>
    <ligand>
        <name>ATP</name>
        <dbReference type="ChEBI" id="CHEBI:30616"/>
    </ligand>
</feature>
<keyword evidence="3" id="KW-0808">Transferase</keyword>
<name>A0A834X227_9FABA</name>
<dbReference type="CDD" id="cd14066">
    <property type="entry name" value="STKc_IRAK"/>
    <property type="match status" value="2"/>
</dbReference>
<comment type="caution">
    <text evidence="14">The sequence shown here is derived from an EMBL/GenBank/DDBJ whole genome shotgun (WGS) entry which is preliminary data.</text>
</comment>
<dbReference type="OrthoDB" id="4062651at2759"/>
<evidence type="ECO:0000256" key="6">
    <source>
        <dbReference type="ARBA" id="ARBA00022741"/>
    </source>
</evidence>
<dbReference type="EMBL" id="JAAIUW010000004">
    <property type="protein sequence ID" value="KAF7836763.1"/>
    <property type="molecule type" value="Genomic_DNA"/>
</dbReference>
<dbReference type="FunFam" id="2.60.120.430:FF:000005">
    <property type="entry name" value="Putative receptor-like protein kinase"/>
    <property type="match status" value="1"/>
</dbReference>
<keyword evidence="14" id="KW-0675">Receptor</keyword>
<reference evidence="14" key="1">
    <citation type="submission" date="2020-09" db="EMBL/GenBank/DDBJ databases">
        <title>Genome-Enabled Discovery of Anthraquinone Biosynthesis in Senna tora.</title>
        <authorList>
            <person name="Kang S.-H."/>
            <person name="Pandey R.P."/>
            <person name="Lee C.-M."/>
            <person name="Sim J.-S."/>
            <person name="Jeong J.-T."/>
            <person name="Choi B.-S."/>
            <person name="Jung M."/>
            <person name="Ginzburg D."/>
            <person name="Zhao K."/>
            <person name="Won S.Y."/>
            <person name="Oh T.-J."/>
            <person name="Yu Y."/>
            <person name="Kim N.-H."/>
            <person name="Lee O.R."/>
            <person name="Lee T.-H."/>
            <person name="Bashyal P."/>
            <person name="Kim T.-S."/>
            <person name="Lee W.-H."/>
            <person name="Kawkins C."/>
            <person name="Kim C.-K."/>
            <person name="Kim J.S."/>
            <person name="Ahn B.O."/>
            <person name="Rhee S.Y."/>
            <person name="Sohng J.K."/>
        </authorList>
    </citation>
    <scope>NUCLEOTIDE SEQUENCE</scope>
    <source>
        <tissue evidence="14">Leaf</tissue>
    </source>
</reference>
<sequence>MGMVELLKWTPFALAFLLSIISMGNIESFASFIPLDNYLLACGSSKTILFQGRTYMPDSGNFKTQNSFAVTSLSSAPFPIYQSARVFHTNATYTFTIHQQGWHWIRLYFYPLHLQNLKQNLSSASITVATDSFLLLENFTFLNHGDSYLFKEYAINIRSPTLSLTFIPSNNNSLVFVNAIELVSIPDDVFSDLPLSLNPSPHPQNLSGSTLETIHHLNVGSLNTITQNDNLGRNWENDEKFLSFQSSAVNISVNTSSINYTTTPDIEHIAPVWVYASAKAMADAEESNLSWVFPVNPNYTYFVRVHFCDIVSNSLINSTVFNLFINDDVALKGFKLSYWAHGLSKPYYKDFIVSTTANTLTVSVAPDRKTNITNATLNGVEIMKIINEVKILDGFTSVGNNVLPNSSQRSNKSAVKVASSVSAAVFLVLIGITLLCYLKAYKSKLSKVVTQESGRIFTFQEIQRATNNFDQSLVLGEGGFGKVYKGKIENGKKKVAIKVANPESRQGLHEFQNEIELLSKLSHQNLVSLIGYCNEESQMILVYEYLENGTLSGHLYGKNTNFVPLLWKQRLRICIGAAKGLHYLHTRGRQGVIHRDVKTANILLDENFVPKVGDFGISRKGPAADKSHVTTAVKGSFGYLDPEYFRTKFLTVKSDVYSFGVVLMEVVCGKPALDGALPTEKMNLARWAESCREKGVFDEIMDPNLIGKANLESVNKVCELAWKCLEEQRVKRPPMGYVLCELEDALHIELASSSILQVSVNSVIDVDGIKEMGMVELLKWTLFALAFLLSMGNNNIESFASFIPLDNYLLACGSSKTILFQGRTYMPDSDMNKLEFKTQKSFAVTSLSSLPFPIYQSARVFHTNATYTFTIHQQGWHWIRLYFYPLQNLKQNLSSASITVVTNSFVLLENFTFLKYDGSYLFKEYAINITSPTLSLTFIPSNNNSLGFVNAIEVVSIPDYIFSGLPLALNPSPHFQNLSGLTLETIHHLNVGSLNTTTQNDNLGRNWENDEKFLSFQSSAVNISVNTSSLNYTSPPDDIEHYEAPVWVYASAKAMADAEESSLSWVFPVNPNYMYFVRVHFCDIISNSLINSTVFNLFINDYVALEGFNLSYMAHGLSKPYYKDFIVFTRANNLTVSVAPDRKTNITNATLNGVEIMKIINEVKILDGFTSVGNNVLPNSSQRSNKSAVKVASSVSAAVFLVLIGITLLCYLKAYKSKLSKVVTQESGRIFTFQEIQRATNNFDQSLVLGEGGFGKVYKGKIENGKKKVAIKVANPESRQGPHEFQNEIELLSKLSHQNLVSLIGYCNEESQMILVYEYLANGSLSGHLYGKNTNFVPLLWKQRLRICIGAAKGLHYLHTRGRQGVIHRDVKTANILLDENFVPKVGDFGISRKGPVVDKSHVTTNVKGSFGYLDPEYFRTKFLTVKSDVYSFGVVLMEVVCGKPALDGALPTEKMNLARWAQSCREKGVFDEIMDPNLIGKANLESVNKVCELAWKCLEEQRAKRPPMGYVLCELEDALHIELASLSSILQIPVIDVDAVNGIKGDMEEDVA</sequence>
<dbReference type="Pfam" id="PF07714">
    <property type="entry name" value="PK_Tyr_Ser-Thr"/>
    <property type="match status" value="2"/>
</dbReference>
<keyword evidence="11" id="KW-0325">Glycoprotein</keyword>
<dbReference type="SMART" id="SM00220">
    <property type="entry name" value="S_TKc"/>
    <property type="match status" value="2"/>
</dbReference>
<evidence type="ECO:0000256" key="11">
    <source>
        <dbReference type="ARBA" id="ARBA00023180"/>
    </source>
</evidence>
<proteinExistence type="predicted"/>
<protein>
    <submittedName>
        <fullName evidence="14">Receptor-like protein kinase THESEUS 1</fullName>
    </submittedName>
</protein>
<dbReference type="GO" id="GO:0016020">
    <property type="term" value="C:membrane"/>
    <property type="evidence" value="ECO:0007669"/>
    <property type="project" value="UniProtKB-SubCell"/>
</dbReference>
<evidence type="ECO:0000256" key="4">
    <source>
        <dbReference type="ARBA" id="ARBA00022692"/>
    </source>
</evidence>
<dbReference type="PROSITE" id="PS50011">
    <property type="entry name" value="PROTEIN_KINASE_DOM"/>
    <property type="match status" value="2"/>
</dbReference>
<dbReference type="InterPro" id="IPR017441">
    <property type="entry name" value="Protein_kinase_ATP_BS"/>
</dbReference>
<evidence type="ECO:0000256" key="10">
    <source>
        <dbReference type="ARBA" id="ARBA00023136"/>
    </source>
</evidence>
<accession>A0A834X227</accession>
<evidence type="ECO:0000256" key="2">
    <source>
        <dbReference type="ARBA" id="ARBA00022527"/>
    </source>
</evidence>